<organism evidence="3 4">
    <name type="scientific">Ornithinimicrobium ciconiae</name>
    <dbReference type="NCBI Taxonomy" id="2594265"/>
    <lineage>
        <taxon>Bacteria</taxon>
        <taxon>Bacillati</taxon>
        <taxon>Actinomycetota</taxon>
        <taxon>Actinomycetes</taxon>
        <taxon>Micrococcales</taxon>
        <taxon>Ornithinimicrobiaceae</taxon>
        <taxon>Ornithinimicrobium</taxon>
    </lineage>
</organism>
<dbReference type="OrthoDB" id="3393679at2"/>
<dbReference type="AlphaFoldDB" id="A0A516GEL1"/>
<name>A0A516GEL1_9MICO</name>
<dbReference type="InterPro" id="IPR056303">
    <property type="entry name" value="AMIN-like"/>
</dbReference>
<accession>A0A516GEL1</accession>
<evidence type="ECO:0000256" key="1">
    <source>
        <dbReference type="SAM" id="SignalP"/>
    </source>
</evidence>
<protein>
    <recommendedName>
        <fullName evidence="2">AMIN-like domain-containing protein</fullName>
    </recommendedName>
</protein>
<evidence type="ECO:0000313" key="3">
    <source>
        <dbReference type="EMBL" id="QDO89956.1"/>
    </source>
</evidence>
<sequence length="204" mass="21314">MNHIRPRGWAGLAAALVLGLALPAAASPTSTPGHTGALDTAVSSTMQASAYCGIYWGSLAKSNGTVHTTGTVEDVRAGQHPCFDRLVVDVDDVPASMTYDVRYVDAVHEDGSGIVVPLAGAADLQIILRAPADASGAATYTPADPDRLVNVRDWATFRQVALAGNFEGQTTLGLGVRARLPFRVMVLDGPGDGARLVVDVAHRW</sequence>
<evidence type="ECO:0000259" key="2">
    <source>
        <dbReference type="Pfam" id="PF24837"/>
    </source>
</evidence>
<dbReference type="Proteomes" id="UP000315395">
    <property type="component" value="Chromosome"/>
</dbReference>
<dbReference type="Pfam" id="PF24837">
    <property type="entry name" value="AMIN-like"/>
    <property type="match status" value="1"/>
</dbReference>
<keyword evidence="1" id="KW-0732">Signal</keyword>
<reference evidence="3 4" key="1">
    <citation type="submission" date="2019-07" db="EMBL/GenBank/DDBJ databases">
        <title>complete genome sequencing of Ornithinimicrobium sp. H23M54.</title>
        <authorList>
            <person name="Bae J.-W."/>
            <person name="Lee S.-Y."/>
        </authorList>
    </citation>
    <scope>NUCLEOTIDE SEQUENCE [LARGE SCALE GENOMIC DNA]</scope>
    <source>
        <strain evidence="3 4">H23M54</strain>
    </source>
</reference>
<dbReference type="RefSeq" id="WP_143784676.1">
    <property type="nucleotide sequence ID" value="NZ_CP041616.1"/>
</dbReference>
<feature type="domain" description="AMIN-like" evidence="2">
    <location>
        <begin position="71"/>
        <end position="202"/>
    </location>
</feature>
<proteinExistence type="predicted"/>
<gene>
    <name evidence="3" type="ORF">FNH13_17820</name>
</gene>
<dbReference type="KEGG" id="orz:FNH13_17820"/>
<feature type="signal peptide" evidence="1">
    <location>
        <begin position="1"/>
        <end position="26"/>
    </location>
</feature>
<feature type="chain" id="PRO_5021929124" description="AMIN-like domain-containing protein" evidence="1">
    <location>
        <begin position="27"/>
        <end position="204"/>
    </location>
</feature>
<dbReference type="EMBL" id="CP041616">
    <property type="protein sequence ID" value="QDO89956.1"/>
    <property type="molecule type" value="Genomic_DNA"/>
</dbReference>
<keyword evidence="4" id="KW-1185">Reference proteome</keyword>
<evidence type="ECO:0000313" key="4">
    <source>
        <dbReference type="Proteomes" id="UP000315395"/>
    </source>
</evidence>